<evidence type="ECO:0000313" key="2">
    <source>
        <dbReference type="EMBL" id="KAA5833578.1"/>
    </source>
</evidence>
<accession>A0A5M7BZR6</accession>
<sequence>MTVPSSGIEVVFTGLGGTEVVATRTSSPHPPRPHRVLVRTEAAGVAFAEVQMLRGRYPAQPRNPFVPGYDLVGEIVAVGPEVSGWRVGQRVAALPVTGAWAEHVELRDRDLVAAPEELDAADAVAVVLNGVTARQLLRAGNVRSGQTVLAHGVGGGVGILLAQLAVAAGLRVIGTASAHRHAALADLGMELIDHRTSDVRSRVAELAPGGVDAIFDPLGPTSLDESWRMLAPGGSLISYGSARTLHDPGPWWAPYLKIAGRIGRWELLRLLGRTGGRRARLYYVKSDEQFRADLAELFRMVGSGRLRPRIAGRFPLESAAQALDLHISGRETGRVVLVPGLSAE</sequence>
<dbReference type="Gene3D" id="3.40.50.720">
    <property type="entry name" value="NAD(P)-binding Rossmann-like Domain"/>
    <property type="match status" value="1"/>
</dbReference>
<comment type="caution">
    <text evidence="2">The sequence shown here is derived from an EMBL/GenBank/DDBJ whole genome shotgun (WGS) entry which is preliminary data.</text>
</comment>
<reference evidence="2 3" key="1">
    <citation type="submission" date="2019-09" db="EMBL/GenBank/DDBJ databases">
        <title>Draft genome sequence of the thermophilic Saccharopolyspora hirsuta VKM Ac-666T.</title>
        <authorList>
            <person name="Lobastova T.G."/>
            <person name="Fokina V."/>
            <person name="Bragin E.Y."/>
            <person name="Shtratnikova V.Y."/>
            <person name="Starodumova I.P."/>
            <person name="Tarlachkov S.V."/>
            <person name="Donova M.V."/>
        </authorList>
    </citation>
    <scope>NUCLEOTIDE SEQUENCE [LARGE SCALE GENOMIC DNA]</scope>
    <source>
        <strain evidence="2 3">VKM Ac-666</strain>
    </source>
</reference>
<dbReference type="Pfam" id="PF13602">
    <property type="entry name" value="ADH_zinc_N_2"/>
    <property type="match status" value="1"/>
</dbReference>
<dbReference type="CDD" id="cd08273">
    <property type="entry name" value="MDR8"/>
    <property type="match status" value="1"/>
</dbReference>
<dbReference type="Pfam" id="PF08240">
    <property type="entry name" value="ADH_N"/>
    <property type="match status" value="1"/>
</dbReference>
<dbReference type="Proteomes" id="UP000323946">
    <property type="component" value="Unassembled WGS sequence"/>
</dbReference>
<dbReference type="SUPFAM" id="SSF51735">
    <property type="entry name" value="NAD(P)-binding Rossmann-fold domains"/>
    <property type="match status" value="1"/>
</dbReference>
<feature type="domain" description="Enoyl reductase (ER)" evidence="1">
    <location>
        <begin position="16"/>
        <end position="337"/>
    </location>
</feature>
<dbReference type="EMBL" id="VWPH01000006">
    <property type="protein sequence ID" value="KAA5833578.1"/>
    <property type="molecule type" value="Genomic_DNA"/>
</dbReference>
<dbReference type="Gene3D" id="3.90.180.10">
    <property type="entry name" value="Medium-chain alcohol dehydrogenases, catalytic domain"/>
    <property type="match status" value="1"/>
</dbReference>
<dbReference type="PANTHER" id="PTHR43677:SF4">
    <property type="entry name" value="QUINONE OXIDOREDUCTASE-LIKE PROTEIN 2"/>
    <property type="match status" value="1"/>
</dbReference>
<dbReference type="InterPro" id="IPR011032">
    <property type="entry name" value="GroES-like_sf"/>
</dbReference>
<evidence type="ECO:0000313" key="3">
    <source>
        <dbReference type="Proteomes" id="UP000323946"/>
    </source>
</evidence>
<gene>
    <name evidence="2" type="ORF">F1721_15000</name>
</gene>
<evidence type="ECO:0000259" key="1">
    <source>
        <dbReference type="SMART" id="SM00829"/>
    </source>
</evidence>
<dbReference type="SMR" id="A0A5M7BZR6"/>
<dbReference type="AlphaFoldDB" id="A0A5M7BZR6"/>
<protein>
    <submittedName>
        <fullName evidence="2">Zinc-binding dehydrogenase</fullName>
    </submittedName>
</protein>
<dbReference type="InterPro" id="IPR013154">
    <property type="entry name" value="ADH-like_N"/>
</dbReference>
<dbReference type="GO" id="GO:0016491">
    <property type="term" value="F:oxidoreductase activity"/>
    <property type="evidence" value="ECO:0007669"/>
    <property type="project" value="InterPro"/>
</dbReference>
<dbReference type="InterPro" id="IPR051397">
    <property type="entry name" value="Zn-ADH-like_protein"/>
</dbReference>
<dbReference type="RefSeq" id="WP_150067265.1">
    <property type="nucleotide sequence ID" value="NZ_JBEPDJ010000008.1"/>
</dbReference>
<name>A0A5M7BZR6_SACHI</name>
<organism evidence="2 3">
    <name type="scientific">Saccharopolyspora hirsuta</name>
    <dbReference type="NCBI Taxonomy" id="1837"/>
    <lineage>
        <taxon>Bacteria</taxon>
        <taxon>Bacillati</taxon>
        <taxon>Actinomycetota</taxon>
        <taxon>Actinomycetes</taxon>
        <taxon>Pseudonocardiales</taxon>
        <taxon>Pseudonocardiaceae</taxon>
        <taxon>Saccharopolyspora</taxon>
    </lineage>
</organism>
<dbReference type="InterPro" id="IPR020843">
    <property type="entry name" value="ER"/>
</dbReference>
<dbReference type="InterPro" id="IPR036291">
    <property type="entry name" value="NAD(P)-bd_dom_sf"/>
</dbReference>
<dbReference type="OrthoDB" id="2665481at2"/>
<dbReference type="SUPFAM" id="SSF50129">
    <property type="entry name" value="GroES-like"/>
    <property type="match status" value="1"/>
</dbReference>
<dbReference type="SMART" id="SM00829">
    <property type="entry name" value="PKS_ER"/>
    <property type="match status" value="1"/>
</dbReference>
<keyword evidence="3" id="KW-1185">Reference proteome</keyword>
<dbReference type="PANTHER" id="PTHR43677">
    <property type="entry name" value="SHORT-CHAIN DEHYDROGENASE/REDUCTASE"/>
    <property type="match status" value="1"/>
</dbReference>
<proteinExistence type="predicted"/>